<protein>
    <submittedName>
        <fullName evidence="4">EAL domain, c-di-GMP-specific phosphodiesterase class I (Or its enzymatically inactive variant)</fullName>
    </submittedName>
</protein>
<dbReference type="CDD" id="cd01948">
    <property type="entry name" value="EAL"/>
    <property type="match status" value="1"/>
</dbReference>
<dbReference type="PANTHER" id="PTHR33121:SF70">
    <property type="entry name" value="SIGNALING PROTEIN YKOW"/>
    <property type="match status" value="1"/>
</dbReference>
<dbReference type="InterPro" id="IPR050706">
    <property type="entry name" value="Cyclic-di-GMP_PDE-like"/>
</dbReference>
<dbReference type="InterPro" id="IPR001789">
    <property type="entry name" value="Sig_transdc_resp-reg_receiver"/>
</dbReference>
<dbReference type="RefSeq" id="WP_054341347.1">
    <property type="nucleotide sequence ID" value="NZ_FTOE01000004.1"/>
</dbReference>
<dbReference type="PROSITE" id="PS50883">
    <property type="entry name" value="EAL"/>
    <property type="match status" value="1"/>
</dbReference>
<dbReference type="InterPro" id="IPR021800">
    <property type="entry name" value="DUF3369"/>
</dbReference>
<dbReference type="Proteomes" id="UP000185999">
    <property type="component" value="Unassembled WGS sequence"/>
</dbReference>
<dbReference type="Gene3D" id="3.40.50.2300">
    <property type="match status" value="1"/>
</dbReference>
<keyword evidence="1" id="KW-0597">Phosphoprotein</keyword>
<accession>A0A1N7LPC0</accession>
<dbReference type="InterPro" id="IPR029787">
    <property type="entry name" value="Nucleotide_cyclase"/>
</dbReference>
<dbReference type="InterPro" id="IPR001633">
    <property type="entry name" value="EAL_dom"/>
</dbReference>
<evidence type="ECO:0000256" key="1">
    <source>
        <dbReference type="PROSITE-ProRule" id="PRU00169"/>
    </source>
</evidence>
<evidence type="ECO:0000313" key="5">
    <source>
        <dbReference type="Proteomes" id="UP000185999"/>
    </source>
</evidence>
<dbReference type="PROSITE" id="PS50110">
    <property type="entry name" value="RESPONSE_REGULATORY"/>
    <property type="match status" value="1"/>
</dbReference>
<dbReference type="SMART" id="SM00448">
    <property type="entry name" value="REC"/>
    <property type="match status" value="1"/>
</dbReference>
<sequence>MTNSDLFEFVNESNTSDSHSVSLPAWKILSVEDDQNYQDTLLYSLRDLKVMQRPLQVLTANSATGAAAVLARHNDINVILLDVVMETDDAGLRLVDTIREVLGDSVVRIILLTGQPGMIPRQDVMQRYDIDEYWCKSDLTSDKLQTIVASHIRTYQSIYELHQARKGLMMVVDAARAITSKQNLVEFGHTVLEEIGRIIGVSCGGGILCAADNNNDDPLQAEVIATSGTYGEFDGSIEGFLAQGCDTKADIVSAALRKAVATEQHQFYPGFNVLYFDTSALDHHRQRYMMIVDSEQPLDKNNLNLLKVFSENIRSGFTNVALTNRLGDLAYKDQELQIHNRNWLLRELNIMKTTERSSGIMIMVDVKHCKEMEITIGNIHARQLLTQLCQNLMLACPQCYAIARTDDHSFALLTHNNAPDEECLNKLADQCINIDGLDHYLHLTVARVDLELLAEEEAERIVHLAEAVIYQAGQQHKRVMSYQPVMLEQITSRHQLLRELQVAIQNRDMFLVLQPKVHLVSRQVVGFEALLRWQRPDGSFVPPDQFIPLAETSGLISRIDTEVLEMTFVAIEALQAAGIALPISFNATCADLMNGQYVATIFNAVSSGRIDPVLLDIEITESQAMEDYEKINPLLHRFVELGMGVSIDDFGTGYSSLAHVTKLSATTLKVDRSFVSAMLDEDQAGSHVVDMVLQLGEKFGFMIVAEGIETETECEQLIGKGCLQGQGYLFAKPMPLNVLIDWLKPELSCA</sequence>
<dbReference type="InterPro" id="IPR035919">
    <property type="entry name" value="EAL_sf"/>
</dbReference>
<dbReference type="SUPFAM" id="SSF52172">
    <property type="entry name" value="CheY-like"/>
    <property type="match status" value="1"/>
</dbReference>
<feature type="modified residue" description="4-aspartylphosphate" evidence="1">
    <location>
        <position position="82"/>
    </location>
</feature>
<dbReference type="OrthoDB" id="9813903at2"/>
<dbReference type="PANTHER" id="PTHR33121">
    <property type="entry name" value="CYCLIC DI-GMP PHOSPHODIESTERASE PDEF"/>
    <property type="match status" value="1"/>
</dbReference>
<dbReference type="Gene3D" id="3.20.20.450">
    <property type="entry name" value="EAL domain"/>
    <property type="match status" value="1"/>
</dbReference>
<feature type="domain" description="Response regulatory" evidence="2">
    <location>
        <begin position="27"/>
        <end position="151"/>
    </location>
</feature>
<dbReference type="InterPro" id="IPR011006">
    <property type="entry name" value="CheY-like_superfamily"/>
</dbReference>
<dbReference type="EMBL" id="FTOE01000004">
    <property type="protein sequence ID" value="SIS75604.1"/>
    <property type="molecule type" value="Genomic_DNA"/>
</dbReference>
<dbReference type="Pfam" id="PF00563">
    <property type="entry name" value="EAL"/>
    <property type="match status" value="1"/>
</dbReference>
<dbReference type="GO" id="GO:0000160">
    <property type="term" value="P:phosphorelay signal transduction system"/>
    <property type="evidence" value="ECO:0007669"/>
    <property type="project" value="InterPro"/>
</dbReference>
<evidence type="ECO:0000259" key="3">
    <source>
        <dbReference type="PROSITE" id="PS50883"/>
    </source>
</evidence>
<dbReference type="GO" id="GO:0071111">
    <property type="term" value="F:cyclic-guanylate-specific phosphodiesterase activity"/>
    <property type="evidence" value="ECO:0007669"/>
    <property type="project" value="InterPro"/>
</dbReference>
<proteinExistence type="predicted"/>
<name>A0A1N7LPC0_9GAMM</name>
<dbReference type="SUPFAM" id="SSF141868">
    <property type="entry name" value="EAL domain-like"/>
    <property type="match status" value="1"/>
</dbReference>
<feature type="domain" description="EAL" evidence="3">
    <location>
        <begin position="493"/>
        <end position="747"/>
    </location>
</feature>
<dbReference type="InterPro" id="IPR043128">
    <property type="entry name" value="Rev_trsase/Diguanyl_cyclase"/>
</dbReference>
<dbReference type="Gene3D" id="3.30.70.270">
    <property type="match status" value="1"/>
</dbReference>
<dbReference type="SMART" id="SM00052">
    <property type="entry name" value="EAL"/>
    <property type="match status" value="1"/>
</dbReference>
<evidence type="ECO:0000259" key="2">
    <source>
        <dbReference type="PROSITE" id="PS50110"/>
    </source>
</evidence>
<evidence type="ECO:0000313" key="4">
    <source>
        <dbReference type="EMBL" id="SIS75604.1"/>
    </source>
</evidence>
<dbReference type="SUPFAM" id="SSF55073">
    <property type="entry name" value="Nucleotide cyclase"/>
    <property type="match status" value="1"/>
</dbReference>
<organism evidence="4 5">
    <name type="scientific">Neptunomonas antarctica</name>
    <dbReference type="NCBI Taxonomy" id="619304"/>
    <lineage>
        <taxon>Bacteria</taxon>
        <taxon>Pseudomonadati</taxon>
        <taxon>Pseudomonadota</taxon>
        <taxon>Gammaproteobacteria</taxon>
        <taxon>Oceanospirillales</taxon>
        <taxon>Oceanospirillaceae</taxon>
        <taxon>Neptunomonas</taxon>
    </lineage>
</organism>
<dbReference type="Pfam" id="PF11849">
    <property type="entry name" value="DUF3369"/>
    <property type="match status" value="1"/>
</dbReference>
<gene>
    <name evidence="4" type="ORF">SAMN05421760_104207</name>
</gene>
<dbReference type="STRING" id="619304.SAMN05421760_104207"/>
<dbReference type="AlphaFoldDB" id="A0A1N7LPC0"/>
<keyword evidence="5" id="KW-1185">Reference proteome</keyword>
<reference evidence="5" key="1">
    <citation type="submission" date="2017-01" db="EMBL/GenBank/DDBJ databases">
        <authorList>
            <person name="Varghese N."/>
            <person name="Submissions S."/>
        </authorList>
    </citation>
    <scope>NUCLEOTIDE SEQUENCE [LARGE SCALE GENOMIC DNA]</scope>
    <source>
        <strain evidence="5">DSM 22306</strain>
    </source>
</reference>